<dbReference type="GO" id="GO:0008610">
    <property type="term" value="P:lipid biosynthetic process"/>
    <property type="evidence" value="ECO:0007669"/>
    <property type="project" value="UniProtKB-ARBA"/>
</dbReference>
<dbReference type="Gene3D" id="3.30.559.10">
    <property type="entry name" value="Chloramphenicol acetyltransferase-like domain"/>
    <property type="match status" value="1"/>
</dbReference>
<dbReference type="EMBL" id="JACHJV010000001">
    <property type="protein sequence ID" value="MBB4921451.1"/>
    <property type="molecule type" value="Genomic_DNA"/>
</dbReference>
<proteinExistence type="predicted"/>
<dbReference type="PANTHER" id="PTHR45398">
    <property type="match status" value="1"/>
</dbReference>
<dbReference type="SUPFAM" id="SSF52777">
    <property type="entry name" value="CoA-dependent acyltransferases"/>
    <property type="match status" value="2"/>
</dbReference>
<dbReference type="RefSeq" id="WP_184933784.1">
    <property type="nucleotide sequence ID" value="NZ_JACHJV010000001.1"/>
</dbReference>
<evidence type="ECO:0000313" key="5">
    <source>
        <dbReference type="EMBL" id="MBB4921451.1"/>
    </source>
</evidence>
<keyword evidence="6" id="KW-1185">Reference proteome</keyword>
<comment type="caution">
    <text evidence="5">The sequence shown here is derived from an EMBL/GenBank/DDBJ whole genome shotgun (WGS) entry which is preliminary data.</text>
</comment>
<keyword evidence="3" id="KW-0597">Phosphoprotein</keyword>
<comment type="cofactor">
    <cofactor evidence="1">
        <name>pantetheine 4'-phosphate</name>
        <dbReference type="ChEBI" id="CHEBI:47942"/>
    </cofactor>
</comment>
<reference evidence="5 6" key="1">
    <citation type="submission" date="2020-08" db="EMBL/GenBank/DDBJ databases">
        <title>Sequencing the genomes of 1000 actinobacteria strains.</title>
        <authorList>
            <person name="Klenk H.-P."/>
        </authorList>
    </citation>
    <scope>NUCLEOTIDE SEQUENCE [LARGE SCALE GENOMIC DNA]</scope>
    <source>
        <strain evidence="5 6">DSM 41654</strain>
    </source>
</reference>
<gene>
    <name evidence="5" type="ORF">FHR34_000444</name>
</gene>
<dbReference type="PROSITE" id="PS50075">
    <property type="entry name" value="CARRIER"/>
    <property type="match status" value="1"/>
</dbReference>
<protein>
    <recommendedName>
        <fullName evidence="4">Carrier domain-containing protein</fullName>
    </recommendedName>
</protein>
<dbReference type="InterPro" id="IPR036736">
    <property type="entry name" value="ACP-like_sf"/>
</dbReference>
<dbReference type="GO" id="GO:0017000">
    <property type="term" value="P:antibiotic biosynthetic process"/>
    <property type="evidence" value="ECO:0007669"/>
    <property type="project" value="UniProtKB-ARBA"/>
</dbReference>
<dbReference type="SMART" id="SM00823">
    <property type="entry name" value="PKS_PP"/>
    <property type="match status" value="1"/>
</dbReference>
<evidence type="ECO:0000256" key="3">
    <source>
        <dbReference type="ARBA" id="ARBA00022553"/>
    </source>
</evidence>
<dbReference type="Pfam" id="PF00668">
    <property type="entry name" value="Condensation"/>
    <property type="match status" value="1"/>
</dbReference>
<dbReference type="GO" id="GO:0003824">
    <property type="term" value="F:catalytic activity"/>
    <property type="evidence" value="ECO:0007669"/>
    <property type="project" value="InterPro"/>
</dbReference>
<dbReference type="InterPro" id="IPR009081">
    <property type="entry name" value="PP-bd_ACP"/>
</dbReference>
<evidence type="ECO:0000256" key="2">
    <source>
        <dbReference type="ARBA" id="ARBA00022450"/>
    </source>
</evidence>
<dbReference type="InterPro" id="IPR023213">
    <property type="entry name" value="CAT-like_dom_sf"/>
</dbReference>
<feature type="domain" description="Carrier" evidence="4">
    <location>
        <begin position="9"/>
        <end position="83"/>
    </location>
</feature>
<accession>A0A7W7VSQ8</accession>
<organism evidence="5 6">
    <name type="scientific">Kitasatospora kifunensis</name>
    <name type="common">Streptomyces kifunensis</name>
    <dbReference type="NCBI Taxonomy" id="58351"/>
    <lineage>
        <taxon>Bacteria</taxon>
        <taxon>Bacillati</taxon>
        <taxon>Actinomycetota</taxon>
        <taxon>Actinomycetes</taxon>
        <taxon>Kitasatosporales</taxon>
        <taxon>Streptomycetaceae</taxon>
        <taxon>Kitasatospora</taxon>
    </lineage>
</organism>
<dbReference type="GO" id="GO:0031177">
    <property type="term" value="F:phosphopantetheine binding"/>
    <property type="evidence" value="ECO:0007669"/>
    <property type="project" value="InterPro"/>
</dbReference>
<sequence length="519" mass="54779">MDTGLDTNVNITAVEELLAAVWSEVLDGVPVSRSDNFFDLGGDSLLIIEAVAVAREEGLEFTPLELIEYQTVAELAARIALHETSAAGAGAEAGAGAGAGAGVAGEADPGEFPLTAAQARFCLAQPHPQHVTQSVLWRTDGLDPALLDAALAAVVEHHDSFRLRLHHTEAGARLRYDDSARFELERYDLSTDPADRQAAVILAEATRLRRELDPVAGPLVRAACFELGAAGQRLFVTAHHLAVDSASWRILRGDLSRSLRRLELGEPLDLPAKTSSYGSWAQRLAPAPRAELTEPQGSLPWANWEGAEPGGAPIWRATTVTVHTDEEVTATLLGRVRSELGVGMEAVVVAAVAQAVALANGIDRVRVDIERHGRDTAAAAQLDISRTTGWFTQLQTVLLASGVAPLRTLVKSADQELHGAAVEFDPAAVPAVLVNYLGRFTDRAEELFTEAAEATGPDRHPDNLLSHPIEVNAAVDGARLVTVISCDGTAPTASAAEALAVAYSALLAQLAAELRGGTS</sequence>
<dbReference type="Proteomes" id="UP000540506">
    <property type="component" value="Unassembled WGS sequence"/>
</dbReference>
<dbReference type="Gene3D" id="1.10.1200.10">
    <property type="entry name" value="ACP-like"/>
    <property type="match status" value="1"/>
</dbReference>
<evidence type="ECO:0000256" key="1">
    <source>
        <dbReference type="ARBA" id="ARBA00001957"/>
    </source>
</evidence>
<evidence type="ECO:0000313" key="6">
    <source>
        <dbReference type="Proteomes" id="UP000540506"/>
    </source>
</evidence>
<dbReference type="AlphaFoldDB" id="A0A7W7VSQ8"/>
<dbReference type="InterPro" id="IPR001242">
    <property type="entry name" value="Condensation_dom"/>
</dbReference>
<dbReference type="InterPro" id="IPR020806">
    <property type="entry name" value="PKS_PP-bd"/>
</dbReference>
<keyword evidence="2" id="KW-0596">Phosphopantetheine</keyword>
<evidence type="ECO:0000259" key="4">
    <source>
        <dbReference type="PROSITE" id="PS50075"/>
    </source>
</evidence>
<dbReference type="Gene3D" id="3.30.559.30">
    <property type="entry name" value="Nonribosomal peptide synthetase, condensation domain"/>
    <property type="match status" value="1"/>
</dbReference>
<name>A0A7W7VSQ8_KITKI</name>
<dbReference type="SUPFAM" id="SSF47336">
    <property type="entry name" value="ACP-like"/>
    <property type="match status" value="1"/>
</dbReference>
<dbReference type="PANTHER" id="PTHR45398:SF1">
    <property type="entry name" value="ENZYME, PUTATIVE (JCVI)-RELATED"/>
    <property type="match status" value="1"/>
</dbReference>
<dbReference type="Pfam" id="PF00550">
    <property type="entry name" value="PP-binding"/>
    <property type="match status" value="1"/>
</dbReference>